<feature type="domain" description="Calcineurin-like phosphoesterase" evidence="3">
    <location>
        <begin position="1"/>
        <end position="146"/>
    </location>
</feature>
<dbReference type="OrthoDB" id="9800565at2"/>
<dbReference type="InterPro" id="IPR024654">
    <property type="entry name" value="Calcineurin-like_PHP_lpxH"/>
</dbReference>
<dbReference type="InterPro" id="IPR029052">
    <property type="entry name" value="Metallo-depent_PP-like"/>
</dbReference>
<dbReference type="InterPro" id="IPR041802">
    <property type="entry name" value="MPP_YfcE"/>
</dbReference>
<comment type="cofactor">
    <cofactor evidence="2">
        <name>a divalent metal cation</name>
        <dbReference type="ChEBI" id="CHEBI:60240"/>
    </cofactor>
</comment>
<dbReference type="GO" id="GO:0046872">
    <property type="term" value="F:metal ion binding"/>
    <property type="evidence" value="ECO:0007669"/>
    <property type="project" value="UniProtKB-KW"/>
</dbReference>
<dbReference type="EMBL" id="CEKZ01000022">
    <property type="protein sequence ID" value="CEQ05005.1"/>
    <property type="molecule type" value="Genomic_DNA"/>
</dbReference>
<dbReference type="RefSeq" id="WP_055342997.1">
    <property type="nucleotide sequence ID" value="NZ_CEKZ01000022.1"/>
</dbReference>
<dbReference type="SUPFAM" id="SSF56300">
    <property type="entry name" value="Metallo-dependent phosphatases"/>
    <property type="match status" value="1"/>
</dbReference>
<dbReference type="GO" id="GO:0016787">
    <property type="term" value="F:hydrolase activity"/>
    <property type="evidence" value="ECO:0007669"/>
    <property type="project" value="UniProtKB-UniRule"/>
</dbReference>
<dbReference type="Proteomes" id="UP000049127">
    <property type="component" value="Unassembled WGS sequence"/>
</dbReference>
<reference evidence="4 5" key="1">
    <citation type="submission" date="2015-01" db="EMBL/GenBank/DDBJ databases">
        <authorList>
            <person name="Aslett A.Martin."/>
            <person name="De Silva Nishadi"/>
        </authorList>
    </citation>
    <scope>NUCLEOTIDE SEQUENCE [LARGE SCALE GENOMIC DNA]</scope>
    <source>
        <strain evidence="4 5">R28058</strain>
    </source>
</reference>
<dbReference type="EC" id="3.1.4.-" evidence="2"/>
<keyword evidence="2" id="KW-0479">Metal-binding</keyword>
<dbReference type="AlphaFoldDB" id="A0A0C7R7Q8"/>
<protein>
    <recommendedName>
        <fullName evidence="2">Phosphoesterase</fullName>
        <ecNumber evidence="2">3.1.4.-</ecNumber>
    </recommendedName>
</protein>
<organism evidence="4 5">
    <name type="scientific">Paraclostridium sordellii</name>
    <name type="common">Clostridium sordellii</name>
    <dbReference type="NCBI Taxonomy" id="1505"/>
    <lineage>
        <taxon>Bacteria</taxon>
        <taxon>Bacillati</taxon>
        <taxon>Bacillota</taxon>
        <taxon>Clostridia</taxon>
        <taxon>Peptostreptococcales</taxon>
        <taxon>Peptostreptococcaceae</taxon>
        <taxon>Paraclostridium</taxon>
    </lineage>
</organism>
<dbReference type="InterPro" id="IPR000979">
    <property type="entry name" value="Phosphodiesterase_MJ0936/Vps29"/>
</dbReference>
<dbReference type="PANTHER" id="PTHR11124">
    <property type="entry name" value="VACUOLAR SORTING PROTEIN VPS29"/>
    <property type="match status" value="1"/>
</dbReference>
<evidence type="ECO:0000313" key="4">
    <source>
        <dbReference type="EMBL" id="CEQ05005.1"/>
    </source>
</evidence>
<comment type="similarity">
    <text evidence="1 2">Belongs to the metallophosphoesterase superfamily. YfcE family.</text>
</comment>
<dbReference type="Gene3D" id="3.60.21.10">
    <property type="match status" value="1"/>
</dbReference>
<dbReference type="NCBIfam" id="TIGR00040">
    <property type="entry name" value="yfcE"/>
    <property type="match status" value="1"/>
</dbReference>
<evidence type="ECO:0000256" key="1">
    <source>
        <dbReference type="ARBA" id="ARBA00008950"/>
    </source>
</evidence>
<dbReference type="CDD" id="cd00841">
    <property type="entry name" value="MPP_YfcE"/>
    <property type="match status" value="1"/>
</dbReference>
<evidence type="ECO:0000256" key="2">
    <source>
        <dbReference type="RuleBase" id="RU362039"/>
    </source>
</evidence>
<keyword evidence="4" id="KW-0378">Hydrolase</keyword>
<name>A0A0C7R7Q8_PARSO</name>
<accession>A0A0C7R7Q8</accession>
<dbReference type="Pfam" id="PF12850">
    <property type="entry name" value="Metallophos_2"/>
    <property type="match status" value="1"/>
</dbReference>
<sequence length="156" mass="17877">MKIGVISDTHRMTRFIDKAIPYLKECDLIIHAGDNVIDSKYIHKMTEVGMMAVRGNCDFEDIEDELEFDIEGKNIFLCHGDKYGVKYNLYQLEKKAREVNADIVVFGHTHTPLVKEKDNILYLNPGSISIPRGVDYRSFIILDINDGKVSINEIRV</sequence>
<proteinExistence type="inferred from homology"/>
<gene>
    <name evidence="4" type="primary">yfcE_2</name>
    <name evidence="4" type="ORF">R28058_27221</name>
</gene>
<evidence type="ECO:0000313" key="5">
    <source>
        <dbReference type="Proteomes" id="UP000049127"/>
    </source>
</evidence>
<evidence type="ECO:0000259" key="3">
    <source>
        <dbReference type="Pfam" id="PF12850"/>
    </source>
</evidence>